<feature type="domain" description="Carbohydrate kinase FGGY N-terminal" evidence="4">
    <location>
        <begin position="3"/>
        <end position="248"/>
    </location>
</feature>
<dbReference type="PIRSF" id="PIRSF000538">
    <property type="entry name" value="GlpK"/>
    <property type="match status" value="1"/>
</dbReference>
<name>A0A662DH73_UNCAE</name>
<reference evidence="6 7" key="1">
    <citation type="submission" date="2018-06" db="EMBL/GenBank/DDBJ databases">
        <title>Extensive metabolic versatility and redundancy in microbially diverse, dynamic hydrothermal sediments.</title>
        <authorList>
            <person name="Dombrowski N."/>
            <person name="Teske A."/>
            <person name="Baker B.J."/>
        </authorList>
    </citation>
    <scope>NUCLEOTIDE SEQUENCE [LARGE SCALE GENOMIC DNA]</scope>
    <source>
        <strain evidence="6">B3_G15</strain>
    </source>
</reference>
<evidence type="ECO:0000313" key="7">
    <source>
        <dbReference type="Proteomes" id="UP000280417"/>
    </source>
</evidence>
<feature type="domain" description="Carbohydrate kinase FGGY C-terminal" evidence="5">
    <location>
        <begin position="290"/>
        <end position="452"/>
    </location>
</feature>
<accession>A0A662DH73</accession>
<evidence type="ECO:0000259" key="5">
    <source>
        <dbReference type="Pfam" id="PF02782"/>
    </source>
</evidence>
<evidence type="ECO:0000256" key="3">
    <source>
        <dbReference type="ARBA" id="ARBA00022777"/>
    </source>
</evidence>
<evidence type="ECO:0000313" key="6">
    <source>
        <dbReference type="EMBL" id="RLE13867.1"/>
    </source>
</evidence>
<comment type="caution">
    <text evidence="6">The sequence shown here is derived from an EMBL/GenBank/DDBJ whole genome shotgun (WGS) entry which is preliminary data.</text>
</comment>
<dbReference type="InterPro" id="IPR043129">
    <property type="entry name" value="ATPase_NBD"/>
</dbReference>
<dbReference type="GO" id="GO:0005975">
    <property type="term" value="P:carbohydrate metabolic process"/>
    <property type="evidence" value="ECO:0007669"/>
    <property type="project" value="InterPro"/>
</dbReference>
<gene>
    <name evidence="6" type="ORF">DRJ04_03460</name>
</gene>
<dbReference type="CDD" id="cd07773">
    <property type="entry name" value="ASKHA_NBD_FGGY_FK"/>
    <property type="match status" value="1"/>
</dbReference>
<dbReference type="InterPro" id="IPR018485">
    <property type="entry name" value="FGGY_C"/>
</dbReference>
<organism evidence="6 7">
    <name type="scientific">Aerophobetes bacterium</name>
    <dbReference type="NCBI Taxonomy" id="2030807"/>
    <lineage>
        <taxon>Bacteria</taxon>
        <taxon>Candidatus Aerophobota</taxon>
    </lineage>
</organism>
<dbReference type="PANTHER" id="PTHR43095:SF2">
    <property type="entry name" value="GLUCONOKINASE"/>
    <property type="match status" value="1"/>
</dbReference>
<evidence type="ECO:0008006" key="8">
    <source>
        <dbReference type="Google" id="ProtNLM"/>
    </source>
</evidence>
<proteinExistence type="inferred from homology"/>
<sequence length="504" mass="56189">MAYIIGYDLGTTAIKVSLFDEQGNLLEKSTQEYELSTPSPRAVEQEVSVYWDSFKKGLKEVIDKSKVSSGNIKCVGVSAQGETLITIDREGNPLRPAIVWLDSRAEKEAKILADTFKNENIYRRTGQVEMVPTWPAAKILWLKRHEPEIFKKTFKFLLIEDYFIYRLTGSFVSEGSLLCSTTYWDIRKKKWWGEMLDFLGIDEDKLPEIKEPGELIGPIKKEVASELGLSTDTLVTTGALDQACGAIGVGNIKPGIISENIGAALAICATVNEPFVDPNKKMPCHYHGLPDTYMAHTFTTGGMVLRWFRDKFCQEEKSVAERIGEDSYNILGAEAAKIPPGSEGLIFLPHLQGAMAPEVNPKAKGVLYGFTLRHTKAHVIRAIMESLAAAIRRNIDALEDLGIKVSEIRSLGGGARSKLWSQIKADLTECPLVTTEYEDAACLGAAILAGTATGVWSSVKEAVEKVVRLKSRFNPREETRELYRKFYKMYVKLYEDLCGLFEVY</sequence>
<dbReference type="Gene3D" id="3.30.420.40">
    <property type="match status" value="2"/>
</dbReference>
<protein>
    <recommendedName>
        <fullName evidence="8">Xylulokinase</fullName>
    </recommendedName>
</protein>
<dbReference type="Proteomes" id="UP000280417">
    <property type="component" value="Unassembled WGS sequence"/>
</dbReference>
<dbReference type="Pfam" id="PF00370">
    <property type="entry name" value="FGGY_N"/>
    <property type="match status" value="1"/>
</dbReference>
<dbReference type="InterPro" id="IPR050406">
    <property type="entry name" value="FGGY_Carb_Kinase"/>
</dbReference>
<keyword evidence="2" id="KW-0808">Transferase</keyword>
<evidence type="ECO:0000259" key="4">
    <source>
        <dbReference type="Pfam" id="PF00370"/>
    </source>
</evidence>
<comment type="similarity">
    <text evidence="1">Belongs to the FGGY kinase family.</text>
</comment>
<dbReference type="InterPro" id="IPR018484">
    <property type="entry name" value="FGGY_N"/>
</dbReference>
<dbReference type="PANTHER" id="PTHR43095">
    <property type="entry name" value="SUGAR KINASE"/>
    <property type="match status" value="1"/>
</dbReference>
<dbReference type="Pfam" id="PF02782">
    <property type="entry name" value="FGGY_C"/>
    <property type="match status" value="1"/>
</dbReference>
<evidence type="ECO:0000256" key="1">
    <source>
        <dbReference type="ARBA" id="ARBA00009156"/>
    </source>
</evidence>
<dbReference type="EMBL" id="QMQA01000072">
    <property type="protein sequence ID" value="RLE13867.1"/>
    <property type="molecule type" value="Genomic_DNA"/>
</dbReference>
<evidence type="ECO:0000256" key="2">
    <source>
        <dbReference type="ARBA" id="ARBA00022679"/>
    </source>
</evidence>
<dbReference type="InterPro" id="IPR000577">
    <property type="entry name" value="Carb_kinase_FGGY"/>
</dbReference>
<dbReference type="GO" id="GO:0016301">
    <property type="term" value="F:kinase activity"/>
    <property type="evidence" value="ECO:0007669"/>
    <property type="project" value="UniProtKB-KW"/>
</dbReference>
<dbReference type="SUPFAM" id="SSF53067">
    <property type="entry name" value="Actin-like ATPase domain"/>
    <property type="match status" value="2"/>
</dbReference>
<keyword evidence="3" id="KW-0418">Kinase</keyword>
<dbReference type="AlphaFoldDB" id="A0A662DH73"/>